<reference evidence="3" key="1">
    <citation type="submission" date="2022-11" db="UniProtKB">
        <authorList>
            <consortium name="WormBaseParasite"/>
        </authorList>
    </citation>
    <scope>IDENTIFICATION</scope>
</reference>
<feature type="transmembrane region" description="Helical" evidence="1">
    <location>
        <begin position="12"/>
        <end position="32"/>
    </location>
</feature>
<feature type="transmembrane region" description="Helical" evidence="1">
    <location>
        <begin position="85"/>
        <end position="111"/>
    </location>
</feature>
<evidence type="ECO:0000313" key="3">
    <source>
        <dbReference type="WBParaSite" id="ACRNAN_scaffold4338.g18696.t1"/>
    </source>
</evidence>
<keyword evidence="1" id="KW-0472">Membrane</keyword>
<dbReference type="InterPro" id="IPR009545">
    <property type="entry name" value="Claudin-like"/>
</dbReference>
<dbReference type="Gene3D" id="1.20.140.150">
    <property type="match status" value="1"/>
</dbReference>
<keyword evidence="2" id="KW-1185">Reference proteome</keyword>
<sequence length="162" mass="18477">MVLSGLKGSFFLIVVAATILTVFAFFTPGWRFYNHEDNEGLVINHYGALHSFEGWVVGFMILAFIFQVIILLLTTFSFIRKENRWFGMISVACSTIASLFLLAAIIFYSARFDEYYGRKFINANPVITRGYSFWFTVADLIFMLIGTIVGIIAFYAHEKMDA</sequence>
<evidence type="ECO:0000256" key="1">
    <source>
        <dbReference type="SAM" id="Phobius"/>
    </source>
</evidence>
<name>A0A914DXL8_9BILA</name>
<dbReference type="WBParaSite" id="ACRNAN_scaffold4338.g18696.t1">
    <property type="protein sequence ID" value="ACRNAN_scaffold4338.g18696.t1"/>
    <property type="gene ID" value="ACRNAN_scaffold4338.g18696"/>
</dbReference>
<dbReference type="Proteomes" id="UP000887540">
    <property type="component" value="Unplaced"/>
</dbReference>
<organism evidence="2 3">
    <name type="scientific">Acrobeloides nanus</name>
    <dbReference type="NCBI Taxonomy" id="290746"/>
    <lineage>
        <taxon>Eukaryota</taxon>
        <taxon>Metazoa</taxon>
        <taxon>Ecdysozoa</taxon>
        <taxon>Nematoda</taxon>
        <taxon>Chromadorea</taxon>
        <taxon>Rhabditida</taxon>
        <taxon>Tylenchina</taxon>
        <taxon>Cephalobomorpha</taxon>
        <taxon>Cephaloboidea</taxon>
        <taxon>Cephalobidae</taxon>
        <taxon>Acrobeloides</taxon>
    </lineage>
</organism>
<feature type="transmembrane region" description="Helical" evidence="1">
    <location>
        <begin position="52"/>
        <end position="73"/>
    </location>
</feature>
<feature type="transmembrane region" description="Helical" evidence="1">
    <location>
        <begin position="131"/>
        <end position="156"/>
    </location>
</feature>
<proteinExistence type="predicted"/>
<keyword evidence="1" id="KW-0812">Transmembrane</keyword>
<dbReference type="Pfam" id="PF06653">
    <property type="entry name" value="Claudin_3"/>
    <property type="match status" value="1"/>
</dbReference>
<keyword evidence="1" id="KW-1133">Transmembrane helix</keyword>
<dbReference type="AlphaFoldDB" id="A0A914DXL8"/>
<protein>
    <submittedName>
        <fullName evidence="3">Uncharacterized protein</fullName>
    </submittedName>
</protein>
<evidence type="ECO:0000313" key="2">
    <source>
        <dbReference type="Proteomes" id="UP000887540"/>
    </source>
</evidence>
<accession>A0A914DXL8</accession>